<dbReference type="PANTHER" id="PTHR14741">
    <property type="entry name" value="S-ADENOSYLMETHIONINE-DEPENDENT METHYLTRANSFERASE RELATED"/>
    <property type="match status" value="1"/>
</dbReference>
<protein>
    <submittedName>
        <fullName evidence="2">Class I SAM-dependent methyltransferase</fullName>
    </submittedName>
</protein>
<evidence type="ECO:0000313" key="3">
    <source>
        <dbReference type="Proteomes" id="UP000820669"/>
    </source>
</evidence>
<proteinExistence type="predicted"/>
<organism evidence="2 3">
    <name type="scientific">Pseudonocardia acidicola</name>
    <dbReference type="NCBI Taxonomy" id="2724939"/>
    <lineage>
        <taxon>Bacteria</taxon>
        <taxon>Bacillati</taxon>
        <taxon>Actinomycetota</taxon>
        <taxon>Actinomycetes</taxon>
        <taxon>Pseudonocardiales</taxon>
        <taxon>Pseudonocardiaceae</taxon>
        <taxon>Pseudonocardia</taxon>
    </lineage>
</organism>
<gene>
    <name evidence="2" type="ORF">HF526_24755</name>
</gene>
<reference evidence="2 3" key="1">
    <citation type="submission" date="2020-04" db="EMBL/GenBank/DDBJ databases">
        <authorList>
            <person name="Klaysubun C."/>
            <person name="Duangmal K."/>
            <person name="Lipun K."/>
        </authorList>
    </citation>
    <scope>NUCLEOTIDE SEQUENCE [LARGE SCALE GENOMIC DNA]</scope>
    <source>
        <strain evidence="2 3">K10HN5</strain>
    </source>
</reference>
<dbReference type="PANTHER" id="PTHR14741:SF32">
    <property type="entry name" value="TRIMETHYLGUANOSINE SYNTHASE"/>
    <property type="match status" value="1"/>
</dbReference>
<dbReference type="Gene3D" id="3.40.50.150">
    <property type="entry name" value="Vaccinia Virus protein VP39"/>
    <property type="match status" value="1"/>
</dbReference>
<dbReference type="Pfam" id="PF18096">
    <property type="entry name" value="Thump_like"/>
    <property type="match status" value="1"/>
</dbReference>
<keyword evidence="2" id="KW-0489">Methyltransferase</keyword>
<evidence type="ECO:0000259" key="1">
    <source>
        <dbReference type="Pfam" id="PF18096"/>
    </source>
</evidence>
<dbReference type="InterPro" id="IPR029063">
    <property type="entry name" value="SAM-dependent_MTases_sf"/>
</dbReference>
<dbReference type="InterPro" id="IPR041497">
    <property type="entry name" value="Thump-like"/>
</dbReference>
<dbReference type="InterPro" id="IPR019012">
    <property type="entry name" value="RNA_cap_Gua-N2-MeTrfase"/>
</dbReference>
<keyword evidence="2" id="KW-0808">Transferase</keyword>
<name>A0ABX1SG15_9PSEU</name>
<keyword evidence="3" id="KW-1185">Reference proteome</keyword>
<comment type="caution">
    <text evidence="2">The sequence shown here is derived from an EMBL/GenBank/DDBJ whole genome shotgun (WGS) entry which is preliminary data.</text>
</comment>
<evidence type="ECO:0000313" key="2">
    <source>
        <dbReference type="EMBL" id="NMI00497.1"/>
    </source>
</evidence>
<dbReference type="Proteomes" id="UP000820669">
    <property type="component" value="Unassembled WGS sequence"/>
</dbReference>
<dbReference type="GO" id="GO:0008168">
    <property type="term" value="F:methyltransferase activity"/>
    <property type="evidence" value="ECO:0007669"/>
    <property type="project" value="UniProtKB-KW"/>
</dbReference>
<dbReference type="RefSeq" id="WP_169383964.1">
    <property type="nucleotide sequence ID" value="NZ_JAAXLA010000057.1"/>
</dbReference>
<dbReference type="EMBL" id="JAAXLA010000057">
    <property type="protein sequence ID" value="NMI00497.1"/>
    <property type="molecule type" value="Genomic_DNA"/>
</dbReference>
<sequence length="389" mass="41914">MAEPSVERFEALLAPDTADLLDQLAAESAGPDTALRLGAALRARYPTEVVVEALAQHELRQRAHAKFDRAEAMFFTRAGLEQASSEVVARHRARRYAGATRVADLCCGIGGDLIAMADGRAAVAVDRDPLHLRIARANAAVYGVAGHVTFLEADVREADLADVDAVFIDPARRSGNRRLRVGDSEPPLDWCVALADRVGSVGVKAAPGLAHDAVPAGWELEFIALGRDLKEAVAWSPALAASSTRATILPEGHTLVPAPGPTVPAQAPGEFLLDPNPAVTRAGLVEELARSLDAWKIDDQIAFLSADRPLRTPFGRTLRIIDSAPWDQKKLPSRLRQLDIGAVDIRRRGLAGDVGQLHKRLKLSGTRRATLVMTRVRDRPWGLICVDVD</sequence>
<dbReference type="SUPFAM" id="SSF53335">
    <property type="entry name" value="S-adenosyl-L-methionine-dependent methyltransferases"/>
    <property type="match status" value="1"/>
</dbReference>
<dbReference type="Pfam" id="PF09445">
    <property type="entry name" value="Methyltransf_15"/>
    <property type="match status" value="1"/>
</dbReference>
<feature type="domain" description="THUMP-like" evidence="1">
    <location>
        <begin position="315"/>
        <end position="385"/>
    </location>
</feature>
<accession>A0ABX1SG15</accession>
<dbReference type="CDD" id="cd02440">
    <property type="entry name" value="AdoMet_MTases"/>
    <property type="match status" value="1"/>
</dbReference>
<dbReference type="GO" id="GO:0032259">
    <property type="term" value="P:methylation"/>
    <property type="evidence" value="ECO:0007669"/>
    <property type="project" value="UniProtKB-KW"/>
</dbReference>